<feature type="compositionally biased region" description="Low complexity" evidence="1">
    <location>
        <begin position="255"/>
        <end position="270"/>
    </location>
</feature>
<sequence length="1289" mass="140573">MPKFKDLKTLIRYDWEFGTYADYFKEVVKRENNTKHQQFLEARKQWIKSHADNSKGTRLRKKDELFAATRKLQAERRMGGRFQKPEKSFVTPDAWNPAIHGGEYDKSKEVEEEIFGKVVKGCWVSTSPAGIYKFSEFDEKLMKEIDEEHNPEDSLFSDEALARKKKAAADAVEQAAKARDNVAVQGKELSLGSLLQSIQNFSGASSSRDGACKKTDGDESSSGESSSSKPGVQGSSESDAEAGPSAAQRLFGRCQPKAKSQSQPAPAAQEAKAKAKAKAPKGGPGVQRSRPPAESSAPKMLSLVAASSAGLAAQSKAGGGDMLLVDGRAKRAFNTLQEKIEEYQLKLAGLALNDAIPEAHARGGWKQDLQKRAILCRSIAKGCKELVRRTEKSSNKESFGSALERLEQQANAAQSIDKLFSTSSAEQPDAQQMVQAYDSCVRCLSEVLKPNKALGPVFQLKYILAKGNLHCLYQEYAQFSRLFLWSGAEEMEALGKVLDRDDLQSHVVTEVENRVILALRAVQQQDLQVLAASGALEGGLLEASSLCSALIDCGKAEGDNFVPLVLLEELGAARGILTLGQNDLKDLLKTIDKLSAMQCHIESKEEEEAEGLGSAISRFFLQHATGKSLFDMACGRVEASKKEAEAEEAVKDFAKLVKNAGTADVNSQLLDQVFLPAVIQYQTAQKLCQELKKSANEKDKVLSSATECLRRSLESSREAFLQCVEDSSVKHLRTQLAICEGLENDGRVSCGDDGGHTQLLSLDDTWPVIQQTSFVEHHVWKDVPGKVTCLGRYKKFADAFCKMGEYLFRQLPSFQHLPKTEPTAATMRHWANQLSTELGEWVVKDEDKEKAAKTCFQRCADHFKTAFSAGLAAVAQVVAQVKKGQAPLTQQSVDELLCKIPSDHPLRSLCSAFFQVVLDSNPAKKEAKLAETLTTMSSELREARAKIPSDASVAEHLTCSQLDSVDDWLLSVAADFLTQAKERLSEGFARVSATSVEVDAVLKKLPDFADEVAFREAGVQVVQKVAGLTAKLEQEASSLKQNASSAEACMNARFSDRAPDAALLQSCGEAAKRVSSEFLKQTSGLVARADSFEQLRDVVKSLVGKLGKMKEIASDSDEFDKAFLSFADGIVTQSKLVLARQKSVKRGSKRAAGDEAEEVLEAGESASMLPKSKLSKKEAKDEVTKKDKSDKKKDKDKDKSDKVQEKAKSKKKKKKAKEDSDTDEEDASDNEAQKSKKAKKDIGEEKKAGPKAKALSKLLLSRLLCRQLVPLVFESCDAGGGGKVGPLAG</sequence>
<comment type="caution">
    <text evidence="2">The sequence shown here is derived from an EMBL/GenBank/DDBJ whole genome shotgun (WGS) entry which is preliminary data.</text>
</comment>
<evidence type="ECO:0000313" key="2">
    <source>
        <dbReference type="EMBL" id="CAE7037941.1"/>
    </source>
</evidence>
<feature type="region of interest" description="Disordered" evidence="1">
    <location>
        <begin position="1143"/>
        <end position="1252"/>
    </location>
</feature>
<protein>
    <submittedName>
        <fullName evidence="2">Uncharacterized protein</fullName>
    </submittedName>
</protein>
<dbReference type="Proteomes" id="UP000604046">
    <property type="component" value="Unassembled WGS sequence"/>
</dbReference>
<accession>A0A812IJC1</accession>
<feature type="compositionally biased region" description="Low complexity" evidence="1">
    <location>
        <begin position="220"/>
        <end position="237"/>
    </location>
</feature>
<name>A0A812IJC1_9DINO</name>
<evidence type="ECO:0000313" key="3">
    <source>
        <dbReference type="Proteomes" id="UP000604046"/>
    </source>
</evidence>
<dbReference type="OrthoDB" id="430214at2759"/>
<dbReference type="EMBL" id="CAJNDS010000280">
    <property type="protein sequence ID" value="CAE7037941.1"/>
    <property type="molecule type" value="Genomic_DNA"/>
</dbReference>
<proteinExistence type="predicted"/>
<reference evidence="2" key="1">
    <citation type="submission" date="2021-02" db="EMBL/GenBank/DDBJ databases">
        <authorList>
            <person name="Dougan E. K."/>
            <person name="Rhodes N."/>
            <person name="Thang M."/>
            <person name="Chan C."/>
        </authorList>
    </citation>
    <scope>NUCLEOTIDE SEQUENCE</scope>
</reference>
<feature type="compositionally biased region" description="Basic and acidic residues" evidence="1">
    <location>
        <begin position="1175"/>
        <end position="1207"/>
    </location>
</feature>
<gene>
    <name evidence="2" type="ORF">SNAT2548_LOCUS4552</name>
</gene>
<feature type="compositionally biased region" description="Acidic residues" evidence="1">
    <location>
        <begin position="1220"/>
        <end position="1229"/>
    </location>
</feature>
<feature type="region of interest" description="Disordered" evidence="1">
    <location>
        <begin position="202"/>
        <end position="298"/>
    </location>
</feature>
<evidence type="ECO:0000256" key="1">
    <source>
        <dbReference type="SAM" id="MobiDB-lite"/>
    </source>
</evidence>
<organism evidence="2 3">
    <name type="scientific">Symbiodinium natans</name>
    <dbReference type="NCBI Taxonomy" id="878477"/>
    <lineage>
        <taxon>Eukaryota</taxon>
        <taxon>Sar</taxon>
        <taxon>Alveolata</taxon>
        <taxon>Dinophyceae</taxon>
        <taxon>Suessiales</taxon>
        <taxon>Symbiodiniaceae</taxon>
        <taxon>Symbiodinium</taxon>
    </lineage>
</organism>
<keyword evidence="3" id="KW-1185">Reference proteome</keyword>